<evidence type="ECO:0000313" key="3">
    <source>
        <dbReference type="Proteomes" id="UP000824220"/>
    </source>
</evidence>
<dbReference type="Proteomes" id="UP000824220">
    <property type="component" value="Unassembled WGS sequence"/>
</dbReference>
<gene>
    <name evidence="2" type="ORF">H9800_10485</name>
</gene>
<keyword evidence="1" id="KW-0812">Transmembrane</keyword>
<evidence type="ECO:0000256" key="1">
    <source>
        <dbReference type="SAM" id="Phobius"/>
    </source>
</evidence>
<reference evidence="2" key="1">
    <citation type="journal article" date="2021" name="PeerJ">
        <title>Extensive microbial diversity within the chicken gut microbiome revealed by metagenomics and culture.</title>
        <authorList>
            <person name="Gilroy R."/>
            <person name="Ravi A."/>
            <person name="Getino M."/>
            <person name="Pursley I."/>
            <person name="Horton D.L."/>
            <person name="Alikhan N.F."/>
            <person name="Baker D."/>
            <person name="Gharbi K."/>
            <person name="Hall N."/>
            <person name="Watson M."/>
            <person name="Adriaenssens E.M."/>
            <person name="Foster-Nyarko E."/>
            <person name="Jarju S."/>
            <person name="Secka A."/>
            <person name="Antonio M."/>
            <person name="Oren A."/>
            <person name="Chaudhuri R.R."/>
            <person name="La Ragione R."/>
            <person name="Hildebrand F."/>
            <person name="Pallen M.J."/>
        </authorList>
    </citation>
    <scope>NUCLEOTIDE SEQUENCE</scope>
    <source>
        <strain evidence="2">ChiHjej8B7-3636</strain>
    </source>
</reference>
<feature type="transmembrane region" description="Helical" evidence="1">
    <location>
        <begin position="12"/>
        <end position="40"/>
    </location>
</feature>
<name>A0A9D2H840_9MICO</name>
<comment type="caution">
    <text evidence="2">The sequence shown here is derived from an EMBL/GenBank/DDBJ whole genome shotgun (WGS) entry which is preliminary data.</text>
</comment>
<protein>
    <submittedName>
        <fullName evidence="2">Uncharacterized protein</fullName>
    </submittedName>
</protein>
<dbReference type="AlphaFoldDB" id="A0A9D2H840"/>
<keyword evidence="1" id="KW-1133">Transmembrane helix</keyword>
<accession>A0A9D2H840</accession>
<evidence type="ECO:0000313" key="2">
    <source>
        <dbReference type="EMBL" id="HJA05271.1"/>
    </source>
</evidence>
<sequence>MTRETPTHTSAPAWLVAVVAGLFGLLYAYAVWAGVQYLVVTLQEISRQQELLGAEVALTPVAWIALIMAIIVPLAAFAVAMVLGRSRAVWKLALLLLAGLALTSVFWLDVQAFTMTARIIA</sequence>
<reference evidence="2" key="2">
    <citation type="submission" date="2021-04" db="EMBL/GenBank/DDBJ databases">
        <authorList>
            <person name="Gilroy R."/>
        </authorList>
    </citation>
    <scope>NUCLEOTIDE SEQUENCE</scope>
    <source>
        <strain evidence="2">ChiHjej8B7-3636</strain>
    </source>
</reference>
<feature type="transmembrane region" description="Helical" evidence="1">
    <location>
        <begin position="89"/>
        <end position="108"/>
    </location>
</feature>
<organism evidence="2 3">
    <name type="scientific">Candidatus Microbacterium stercoravium</name>
    <dbReference type="NCBI Taxonomy" id="2838697"/>
    <lineage>
        <taxon>Bacteria</taxon>
        <taxon>Bacillati</taxon>
        <taxon>Actinomycetota</taxon>
        <taxon>Actinomycetes</taxon>
        <taxon>Micrococcales</taxon>
        <taxon>Microbacteriaceae</taxon>
        <taxon>Microbacterium</taxon>
    </lineage>
</organism>
<proteinExistence type="predicted"/>
<keyword evidence="1" id="KW-0472">Membrane</keyword>
<dbReference type="EMBL" id="DXAM01000141">
    <property type="protein sequence ID" value="HJA05271.1"/>
    <property type="molecule type" value="Genomic_DNA"/>
</dbReference>
<feature type="transmembrane region" description="Helical" evidence="1">
    <location>
        <begin position="61"/>
        <end position="83"/>
    </location>
</feature>